<feature type="region of interest" description="Disordered" evidence="1">
    <location>
        <begin position="315"/>
        <end position="373"/>
    </location>
</feature>
<name>A0A8M1GLY0_URSMA</name>
<feature type="compositionally biased region" description="Acidic residues" evidence="1">
    <location>
        <begin position="75"/>
        <end position="87"/>
    </location>
</feature>
<dbReference type="GeneID" id="121104902"/>
<dbReference type="RefSeq" id="XP_040495772.1">
    <property type="nucleotide sequence ID" value="XM_040639838.1"/>
</dbReference>
<evidence type="ECO:0000313" key="2">
    <source>
        <dbReference type="Proteomes" id="UP000261680"/>
    </source>
</evidence>
<evidence type="ECO:0000256" key="1">
    <source>
        <dbReference type="SAM" id="MobiDB-lite"/>
    </source>
</evidence>
<feature type="compositionally biased region" description="Basic and acidic residues" evidence="1">
    <location>
        <begin position="345"/>
        <end position="363"/>
    </location>
</feature>
<dbReference type="AlphaFoldDB" id="A0A8M1GLY0"/>
<feature type="compositionally biased region" description="Basic and acidic residues" evidence="1">
    <location>
        <begin position="152"/>
        <end position="170"/>
    </location>
</feature>
<feature type="compositionally biased region" description="Polar residues" evidence="1">
    <location>
        <begin position="140"/>
        <end position="149"/>
    </location>
</feature>
<keyword evidence="2" id="KW-1185">Reference proteome</keyword>
<feature type="region of interest" description="Disordered" evidence="1">
    <location>
        <begin position="55"/>
        <end position="180"/>
    </location>
</feature>
<evidence type="ECO:0000313" key="3">
    <source>
        <dbReference type="RefSeq" id="XP_040495772.1"/>
    </source>
</evidence>
<feature type="region of interest" description="Disordered" evidence="1">
    <location>
        <begin position="425"/>
        <end position="511"/>
    </location>
</feature>
<organism evidence="2 3">
    <name type="scientific">Ursus maritimus</name>
    <name type="common">Polar bear</name>
    <name type="synonym">Thalarctos maritimus</name>
    <dbReference type="NCBI Taxonomy" id="29073"/>
    <lineage>
        <taxon>Eukaryota</taxon>
        <taxon>Metazoa</taxon>
        <taxon>Chordata</taxon>
        <taxon>Craniata</taxon>
        <taxon>Vertebrata</taxon>
        <taxon>Euteleostomi</taxon>
        <taxon>Mammalia</taxon>
        <taxon>Eutheria</taxon>
        <taxon>Laurasiatheria</taxon>
        <taxon>Carnivora</taxon>
        <taxon>Caniformia</taxon>
        <taxon>Ursidae</taxon>
        <taxon>Ursus</taxon>
    </lineage>
</organism>
<dbReference type="InterPro" id="IPR038794">
    <property type="entry name" value="LIAT1"/>
</dbReference>
<feature type="compositionally biased region" description="Basic residues" evidence="1">
    <location>
        <begin position="112"/>
        <end position="123"/>
    </location>
</feature>
<feature type="region of interest" description="Disordered" evidence="1">
    <location>
        <begin position="1"/>
        <end position="23"/>
    </location>
</feature>
<protein>
    <submittedName>
        <fullName evidence="3">Protein LIAT1</fullName>
    </submittedName>
</protein>
<feature type="region of interest" description="Disordered" evidence="1">
    <location>
        <begin position="240"/>
        <end position="303"/>
    </location>
</feature>
<feature type="compositionally biased region" description="Low complexity" evidence="1">
    <location>
        <begin position="274"/>
        <end position="290"/>
    </location>
</feature>
<proteinExistence type="predicted"/>
<dbReference type="PANTHER" id="PTHR36474:SF1">
    <property type="entry name" value="PROTEIN LIAT1"/>
    <property type="match status" value="1"/>
</dbReference>
<dbReference type="Proteomes" id="UP000261680">
    <property type="component" value="Unplaced"/>
</dbReference>
<reference evidence="3" key="1">
    <citation type="submission" date="2025-08" db="UniProtKB">
        <authorList>
            <consortium name="RefSeq"/>
        </authorList>
    </citation>
    <scope>IDENTIFICATION</scope>
    <source>
        <tissue evidence="3">Whole blood</tissue>
    </source>
</reference>
<dbReference type="PANTHER" id="PTHR36474">
    <property type="entry name" value="PROTEIN LIAT1"/>
    <property type="match status" value="1"/>
</dbReference>
<accession>A0A8M1GLY0</accession>
<sequence length="511" mass="55176">MRTPTFTGRGAWPAASGLRTRGPWRSPWRRVALAGRGALAAAGWAAGVLGCPRRRWRRGGRMDCRGGAGALGYGEEGEDDEDDEEEREGGTAGSQGAKLPPIAGSASELNKRKVKKKKKKTKGSGKGDDKRQSRGLKSQPPASASQDILSPSKDHGPRQEHKQDEGEHKPIAPYSATVSLPHFAEVEENLSNQVNESLRWDGILADPEAEKERIRIYKLNRRSGTGCLGLKELPLLTRAGEPGEACRPTSDKVGGARQPTPAALQRPGPRREALAQAASAAPRGRSAARQEGPPPGYLFGDLGITAEQAAGRHTNTAVCSADKRQSRGLKSQPPASASQDILSPSKDHGPRQEHKQDEGEHKPIAPYSATVSLPHFAEVEENLSNQVNESLRWDGILADPEAEKERIRIYKLNRRERYRISALKGFHSDPGGEESPENLPYLPDKVGGAGSTQPAPKAERPGPGFEGSLTPKLPRADPAAARPDCEPRPAPSPHRRALRYRRVIIKGNQSA</sequence>
<gene>
    <name evidence="3" type="primary">CUNH17orf97</name>
</gene>
<dbReference type="CTD" id="400566"/>
<feature type="compositionally biased region" description="Polar residues" evidence="1">
    <location>
        <begin position="333"/>
        <end position="342"/>
    </location>
</feature>
<dbReference type="KEGG" id="umr:121104902"/>
<feature type="compositionally biased region" description="Basic residues" evidence="1">
    <location>
        <begin position="493"/>
        <end position="504"/>
    </location>
</feature>
<dbReference type="OrthoDB" id="10017439at2759"/>